<dbReference type="CDD" id="cd12797">
    <property type="entry name" value="M23_peptidase"/>
    <property type="match status" value="1"/>
</dbReference>
<evidence type="ECO:0000313" key="4">
    <source>
        <dbReference type="Proteomes" id="UP000590542"/>
    </source>
</evidence>
<dbReference type="InterPro" id="IPR016047">
    <property type="entry name" value="M23ase_b-sheet_dom"/>
</dbReference>
<keyword evidence="1" id="KW-0732">Signal</keyword>
<name>A0A7X9HSM0_UNCKA</name>
<feature type="domain" description="M23ase beta-sheet core" evidence="2">
    <location>
        <begin position="390"/>
        <end position="480"/>
    </location>
</feature>
<dbReference type="Pfam" id="PF01551">
    <property type="entry name" value="Peptidase_M23"/>
    <property type="match status" value="1"/>
</dbReference>
<dbReference type="AlphaFoldDB" id="A0A7X9HSM0"/>
<dbReference type="PANTHER" id="PTHR21666">
    <property type="entry name" value="PEPTIDASE-RELATED"/>
    <property type="match status" value="1"/>
</dbReference>
<dbReference type="Gene3D" id="2.70.70.10">
    <property type="entry name" value="Glucose Permease (Domain IIA)"/>
    <property type="match status" value="1"/>
</dbReference>
<gene>
    <name evidence="3" type="ORF">GYA37_03060</name>
</gene>
<dbReference type="SUPFAM" id="SSF51261">
    <property type="entry name" value="Duplicated hybrid motif"/>
    <property type="match status" value="1"/>
</dbReference>
<dbReference type="CDD" id="cd15482">
    <property type="entry name" value="Sialidase_non-viral"/>
    <property type="match status" value="1"/>
</dbReference>
<dbReference type="PANTHER" id="PTHR21666:SF289">
    <property type="entry name" value="L-ALA--D-GLU ENDOPEPTIDASE"/>
    <property type="match status" value="1"/>
</dbReference>
<evidence type="ECO:0000256" key="1">
    <source>
        <dbReference type="ARBA" id="ARBA00022729"/>
    </source>
</evidence>
<dbReference type="Proteomes" id="UP000590542">
    <property type="component" value="Unassembled WGS sequence"/>
</dbReference>
<dbReference type="SUPFAM" id="SSF110296">
    <property type="entry name" value="Oligoxyloglucan reducing end-specific cellobiohydrolase"/>
    <property type="match status" value="1"/>
</dbReference>
<dbReference type="InterPro" id="IPR050570">
    <property type="entry name" value="Cell_wall_metabolism_enzyme"/>
</dbReference>
<protein>
    <submittedName>
        <fullName evidence="3">Peptidoglycan DD-metalloendopeptidase family protein</fullName>
    </submittedName>
</protein>
<comment type="caution">
    <text evidence="3">The sequence shown here is derived from an EMBL/GenBank/DDBJ whole genome shotgun (WGS) entry which is preliminary data.</text>
</comment>
<dbReference type="GO" id="GO:0004222">
    <property type="term" value="F:metalloendopeptidase activity"/>
    <property type="evidence" value="ECO:0007669"/>
    <property type="project" value="TreeGrafter"/>
</dbReference>
<sequence length="788" mass="89936">MKKIGKFFVFILLSIIAINRIHAESLWTRTFTPTPMMISIEQTPWGILAGEFSSSTQSNGIYLSKDLGNTWVLLGLTGMGVKDIKYYQGKIYAATYYSVNHKSGLFVSNDKGETWEQIGPLGTSTKVTRDSQTIYLGKENAGLYISQDEGQTWIQKIGNGIDGTKIYSIEGSEDIVFTSTSNKVFKSIDKGNTWEEVTELSNKGIMFFCINGSVIFAGSSGIDGLYISKDKGETWEKSQSLGNYAVGNITYLNNKYYVGRENPLEQNYSVYYTSDLGNTWIDTHLDTPQMDKTYELTWLYSDSFYIFSAVYLNGIYKYKIPKEGFSKLPIFDIPWDYESTDELLDNITSYFDHSYPLLGYTYHTESENEKETTLNFLGIRNTEPYVYYSSHSGIDFALKYGTEIRAPLSGYASYYYCNSCGNTIKINHLNGYQTTYMHLQNEGLITKSSQIWVNNNDIIGKVGITGNTTGPHLHFEVLKDVNTDDNFLNDYPDGRVDPFGWQNNKIADPWKNYLWNDLLGSHQGTESIYLWKNENENVSKFITNDESKLNTKNKKITFANASENITAIITPYIRPTISPIYSSRNLFKYVELTSFLLEVFDQLGYKQELLNDVIQVEISISQDQLSNLFLDTIQLYFWNEFQKVWEIIPSSFNAETNVLTSTVNHLSWFAVFGEMIDNKPPKTEIYMLGSNNNGWFIEFPTINLSSTDAENSQIENIFYSTNNGVTWDTYSQPFLVQKEGVTNLLFKSQDVNGNIEDTQSYAIKVNTLEKSILKRRIINSIFEVSNIN</sequence>
<accession>A0A7X9HSM0</accession>
<organism evidence="3 4">
    <name type="scientific">candidate division WWE3 bacterium</name>
    <dbReference type="NCBI Taxonomy" id="2053526"/>
    <lineage>
        <taxon>Bacteria</taxon>
        <taxon>Katanobacteria</taxon>
    </lineage>
</organism>
<dbReference type="InterPro" id="IPR011055">
    <property type="entry name" value="Dup_hybrid_motif"/>
</dbReference>
<reference evidence="3 4" key="1">
    <citation type="journal article" date="2020" name="Biotechnol. Biofuels">
        <title>New insights from the biogas microbiome by comprehensive genome-resolved metagenomics of nearly 1600 species originating from multiple anaerobic digesters.</title>
        <authorList>
            <person name="Campanaro S."/>
            <person name="Treu L."/>
            <person name="Rodriguez-R L.M."/>
            <person name="Kovalovszki A."/>
            <person name="Ziels R.M."/>
            <person name="Maus I."/>
            <person name="Zhu X."/>
            <person name="Kougias P.G."/>
            <person name="Basile A."/>
            <person name="Luo G."/>
            <person name="Schluter A."/>
            <person name="Konstantinidis K.T."/>
            <person name="Angelidaki I."/>
        </authorList>
    </citation>
    <scope>NUCLEOTIDE SEQUENCE [LARGE SCALE GENOMIC DNA]</scope>
    <source>
        <strain evidence="3">AS27yjCOA_202</strain>
    </source>
</reference>
<dbReference type="InterPro" id="IPR015943">
    <property type="entry name" value="WD40/YVTN_repeat-like_dom_sf"/>
</dbReference>
<dbReference type="Gene3D" id="3.30.1920.20">
    <property type="match status" value="1"/>
</dbReference>
<evidence type="ECO:0000259" key="2">
    <source>
        <dbReference type="Pfam" id="PF01551"/>
    </source>
</evidence>
<dbReference type="NCBIfam" id="NF047446">
    <property type="entry name" value="barrel_OmpL47"/>
    <property type="match status" value="1"/>
</dbReference>
<evidence type="ECO:0000313" key="3">
    <source>
        <dbReference type="EMBL" id="NMB91803.1"/>
    </source>
</evidence>
<dbReference type="Gene3D" id="2.130.10.10">
    <property type="entry name" value="YVTN repeat-like/Quinoprotein amine dehydrogenase"/>
    <property type="match status" value="3"/>
</dbReference>
<dbReference type="InterPro" id="IPR058094">
    <property type="entry name" value="Ig-like_OmpL47-like"/>
</dbReference>
<dbReference type="EMBL" id="JAAZNV010000009">
    <property type="protein sequence ID" value="NMB91803.1"/>
    <property type="molecule type" value="Genomic_DNA"/>
</dbReference>
<proteinExistence type="predicted"/>